<proteinExistence type="predicted"/>
<keyword evidence="3" id="KW-1185">Reference proteome</keyword>
<dbReference type="Proteomes" id="UP001189429">
    <property type="component" value="Unassembled WGS sequence"/>
</dbReference>
<sequence length="263" mass="28241">MASVGAAADAVLRGPFDRVLTFAKAMGKSLTAEHLSVNMERSQENHVHIQVYHDLVKTFHREGVGSVFASADCDPFAYDAVEGRRLDSLRSADASAAQRCWKERAAVRAAKVEADALEEHAMSMKDFPEVDDSSWPVPRGPRHRRAVLATVGGASLGRSMLAARVLRKLGDILGLGRTLIWTWLSSPFDWTRDAGAILAGVGDALILNQNLAMFHTGYWLSNRQNATALNLSEKDFVGAPAAPRAAAPAPQASPQSRCAAAPG</sequence>
<evidence type="ECO:0000256" key="1">
    <source>
        <dbReference type="SAM" id="MobiDB-lite"/>
    </source>
</evidence>
<name>A0ABN9PUV1_9DINO</name>
<organism evidence="2 3">
    <name type="scientific">Prorocentrum cordatum</name>
    <dbReference type="NCBI Taxonomy" id="2364126"/>
    <lineage>
        <taxon>Eukaryota</taxon>
        <taxon>Sar</taxon>
        <taxon>Alveolata</taxon>
        <taxon>Dinophyceae</taxon>
        <taxon>Prorocentrales</taxon>
        <taxon>Prorocentraceae</taxon>
        <taxon>Prorocentrum</taxon>
    </lineage>
</organism>
<evidence type="ECO:0000313" key="2">
    <source>
        <dbReference type="EMBL" id="CAK0795361.1"/>
    </source>
</evidence>
<accession>A0ABN9PUV1</accession>
<gene>
    <name evidence="2" type="ORF">PCOR1329_LOCUS5052</name>
</gene>
<reference evidence="2" key="1">
    <citation type="submission" date="2023-10" db="EMBL/GenBank/DDBJ databases">
        <authorList>
            <person name="Chen Y."/>
            <person name="Shah S."/>
            <person name="Dougan E. K."/>
            <person name="Thang M."/>
            <person name="Chan C."/>
        </authorList>
    </citation>
    <scope>NUCLEOTIDE SEQUENCE [LARGE SCALE GENOMIC DNA]</scope>
</reference>
<dbReference type="EMBL" id="CAUYUJ010001322">
    <property type="protein sequence ID" value="CAK0795361.1"/>
    <property type="molecule type" value="Genomic_DNA"/>
</dbReference>
<evidence type="ECO:0000313" key="3">
    <source>
        <dbReference type="Proteomes" id="UP001189429"/>
    </source>
</evidence>
<protein>
    <submittedName>
        <fullName evidence="2">Uncharacterized protein</fullName>
    </submittedName>
</protein>
<feature type="region of interest" description="Disordered" evidence="1">
    <location>
        <begin position="242"/>
        <end position="263"/>
    </location>
</feature>
<comment type="caution">
    <text evidence="2">The sequence shown here is derived from an EMBL/GenBank/DDBJ whole genome shotgun (WGS) entry which is preliminary data.</text>
</comment>